<dbReference type="RefSeq" id="WP_281243726.1">
    <property type="nucleotide sequence ID" value="NZ_FNBG01000009.1"/>
</dbReference>
<dbReference type="AlphaFoldDB" id="A0A1G7KE92"/>
<protein>
    <submittedName>
        <fullName evidence="2">Spore coat protein JB</fullName>
    </submittedName>
</protein>
<dbReference type="STRING" id="670482.SAMN04488542_109108"/>
<gene>
    <name evidence="2" type="ORF">SAMN04488542_109108</name>
</gene>
<keyword evidence="2" id="KW-0167">Capsid protein</keyword>
<evidence type="ECO:0000313" key="3">
    <source>
        <dbReference type="Proteomes" id="UP000198972"/>
    </source>
</evidence>
<dbReference type="Pfam" id="PF12652">
    <property type="entry name" value="CotJB"/>
    <property type="match status" value="1"/>
</dbReference>
<keyword evidence="3" id="KW-1185">Reference proteome</keyword>
<accession>A0A1G7KE92</accession>
<sequence>MVHYGRLCTVLTNRDGEKDGDEMTSVKQPHCDPQFYEMLEKLQALDFVLVELNLYLDTHPDDLAAIQQFNQLTQERTQLANHFQQLYGPLQNFGRSFSKYPWEWTKVPWPWQV</sequence>
<proteinExistence type="predicted"/>
<organism evidence="2 3">
    <name type="scientific">Fontibacillus panacisegetis</name>
    <dbReference type="NCBI Taxonomy" id="670482"/>
    <lineage>
        <taxon>Bacteria</taxon>
        <taxon>Bacillati</taxon>
        <taxon>Bacillota</taxon>
        <taxon>Bacilli</taxon>
        <taxon>Bacillales</taxon>
        <taxon>Paenibacillaceae</taxon>
        <taxon>Fontibacillus</taxon>
    </lineage>
</organism>
<dbReference type="EMBL" id="FNBG01000009">
    <property type="protein sequence ID" value="SDF35360.1"/>
    <property type="molecule type" value="Genomic_DNA"/>
</dbReference>
<dbReference type="InterPro" id="IPR024207">
    <property type="entry name" value="CotJB_dom"/>
</dbReference>
<reference evidence="2 3" key="1">
    <citation type="submission" date="2016-10" db="EMBL/GenBank/DDBJ databases">
        <authorList>
            <person name="de Groot N.N."/>
        </authorList>
    </citation>
    <scope>NUCLEOTIDE SEQUENCE [LARGE SCALE GENOMIC DNA]</scope>
    <source>
        <strain evidence="2 3">DSM 28129</strain>
    </source>
</reference>
<evidence type="ECO:0000313" key="2">
    <source>
        <dbReference type="EMBL" id="SDF35360.1"/>
    </source>
</evidence>
<evidence type="ECO:0000259" key="1">
    <source>
        <dbReference type="Pfam" id="PF12652"/>
    </source>
</evidence>
<dbReference type="Proteomes" id="UP000198972">
    <property type="component" value="Unassembled WGS sequence"/>
</dbReference>
<keyword evidence="2" id="KW-0946">Virion</keyword>
<name>A0A1G7KE92_9BACL</name>
<feature type="domain" description="Protein CotJB" evidence="1">
    <location>
        <begin position="37"/>
        <end position="112"/>
    </location>
</feature>